<sequence length="115" mass="12947">MMMDGSKCTLEDTYAWNDRKSFQIRRVEHGGGGGDGGEILGPPLPRPWWKFLLPGKKSCNFAKSRCSKDHETFSASGLRSTFPFLRTVTCDLCVFPRACEEDLSHRDPCSLVNEM</sequence>
<dbReference type="AlphaFoldDB" id="A0A2R6WUB2"/>
<organism evidence="1 2">
    <name type="scientific">Marchantia polymorpha</name>
    <name type="common">Common liverwort</name>
    <name type="synonym">Marchantia aquatica</name>
    <dbReference type="NCBI Taxonomy" id="3197"/>
    <lineage>
        <taxon>Eukaryota</taxon>
        <taxon>Viridiplantae</taxon>
        <taxon>Streptophyta</taxon>
        <taxon>Embryophyta</taxon>
        <taxon>Marchantiophyta</taxon>
        <taxon>Marchantiopsida</taxon>
        <taxon>Marchantiidae</taxon>
        <taxon>Marchantiales</taxon>
        <taxon>Marchantiaceae</taxon>
        <taxon>Marchantia</taxon>
    </lineage>
</organism>
<evidence type="ECO:0000313" key="2">
    <source>
        <dbReference type="Proteomes" id="UP000244005"/>
    </source>
</evidence>
<name>A0A2R6WUB2_MARPO</name>
<keyword evidence="2" id="KW-1185">Reference proteome</keyword>
<gene>
    <name evidence="1" type="ORF">MARPO_0057s0071</name>
</gene>
<proteinExistence type="predicted"/>
<dbReference type="EMBL" id="KZ772729">
    <property type="protein sequence ID" value="PTQ37436.1"/>
    <property type="molecule type" value="Genomic_DNA"/>
</dbReference>
<dbReference type="Proteomes" id="UP000244005">
    <property type="component" value="Unassembled WGS sequence"/>
</dbReference>
<evidence type="ECO:0000313" key="1">
    <source>
        <dbReference type="EMBL" id="PTQ37436.1"/>
    </source>
</evidence>
<dbReference type="Gramene" id="Mp7g06000.1">
    <property type="protein sequence ID" value="Mp7g06000.1.cds1"/>
    <property type="gene ID" value="Mp7g06000"/>
</dbReference>
<protein>
    <submittedName>
        <fullName evidence="1">Uncharacterized protein</fullName>
    </submittedName>
</protein>
<accession>A0A2R6WUB2</accession>
<reference evidence="2" key="1">
    <citation type="journal article" date="2017" name="Cell">
        <title>Insights into land plant evolution garnered from the Marchantia polymorpha genome.</title>
        <authorList>
            <person name="Bowman J.L."/>
            <person name="Kohchi T."/>
            <person name="Yamato K.T."/>
            <person name="Jenkins J."/>
            <person name="Shu S."/>
            <person name="Ishizaki K."/>
            <person name="Yamaoka S."/>
            <person name="Nishihama R."/>
            <person name="Nakamura Y."/>
            <person name="Berger F."/>
            <person name="Adam C."/>
            <person name="Aki S.S."/>
            <person name="Althoff F."/>
            <person name="Araki T."/>
            <person name="Arteaga-Vazquez M.A."/>
            <person name="Balasubrmanian S."/>
            <person name="Barry K."/>
            <person name="Bauer D."/>
            <person name="Boehm C.R."/>
            <person name="Briginshaw L."/>
            <person name="Caballero-Perez J."/>
            <person name="Catarino B."/>
            <person name="Chen F."/>
            <person name="Chiyoda S."/>
            <person name="Chovatia M."/>
            <person name="Davies K.M."/>
            <person name="Delmans M."/>
            <person name="Demura T."/>
            <person name="Dierschke T."/>
            <person name="Dolan L."/>
            <person name="Dorantes-Acosta A.E."/>
            <person name="Eklund D.M."/>
            <person name="Florent S.N."/>
            <person name="Flores-Sandoval E."/>
            <person name="Fujiyama A."/>
            <person name="Fukuzawa H."/>
            <person name="Galik B."/>
            <person name="Grimanelli D."/>
            <person name="Grimwood J."/>
            <person name="Grossniklaus U."/>
            <person name="Hamada T."/>
            <person name="Haseloff J."/>
            <person name="Hetherington A.J."/>
            <person name="Higo A."/>
            <person name="Hirakawa Y."/>
            <person name="Hundley H.N."/>
            <person name="Ikeda Y."/>
            <person name="Inoue K."/>
            <person name="Inoue S.I."/>
            <person name="Ishida S."/>
            <person name="Jia Q."/>
            <person name="Kakita M."/>
            <person name="Kanazawa T."/>
            <person name="Kawai Y."/>
            <person name="Kawashima T."/>
            <person name="Kennedy M."/>
            <person name="Kinose K."/>
            <person name="Kinoshita T."/>
            <person name="Kohara Y."/>
            <person name="Koide E."/>
            <person name="Komatsu K."/>
            <person name="Kopischke S."/>
            <person name="Kubo M."/>
            <person name="Kyozuka J."/>
            <person name="Lagercrantz U."/>
            <person name="Lin S.S."/>
            <person name="Lindquist E."/>
            <person name="Lipzen A.M."/>
            <person name="Lu C.W."/>
            <person name="De Luna E."/>
            <person name="Martienssen R.A."/>
            <person name="Minamino N."/>
            <person name="Mizutani M."/>
            <person name="Mizutani M."/>
            <person name="Mochizuki N."/>
            <person name="Monte I."/>
            <person name="Mosher R."/>
            <person name="Nagasaki H."/>
            <person name="Nakagami H."/>
            <person name="Naramoto S."/>
            <person name="Nishitani K."/>
            <person name="Ohtani M."/>
            <person name="Okamoto T."/>
            <person name="Okumura M."/>
            <person name="Phillips J."/>
            <person name="Pollak B."/>
            <person name="Reinders A."/>
            <person name="Rovekamp M."/>
            <person name="Sano R."/>
            <person name="Sawa S."/>
            <person name="Schmid M.W."/>
            <person name="Shirakawa M."/>
            <person name="Solano R."/>
            <person name="Spunde A."/>
            <person name="Suetsugu N."/>
            <person name="Sugano S."/>
            <person name="Sugiyama A."/>
            <person name="Sun R."/>
            <person name="Suzuki Y."/>
            <person name="Takenaka M."/>
            <person name="Takezawa D."/>
            <person name="Tomogane H."/>
            <person name="Tsuzuki M."/>
            <person name="Ueda T."/>
            <person name="Umeda M."/>
            <person name="Ward J.M."/>
            <person name="Watanabe Y."/>
            <person name="Yazaki K."/>
            <person name="Yokoyama R."/>
            <person name="Yoshitake Y."/>
            <person name="Yotsui I."/>
            <person name="Zachgo S."/>
            <person name="Schmutz J."/>
        </authorList>
    </citation>
    <scope>NUCLEOTIDE SEQUENCE [LARGE SCALE GENOMIC DNA]</scope>
    <source>
        <strain evidence="2">Tak-1</strain>
    </source>
</reference>